<dbReference type="Proteomes" id="UP001619911">
    <property type="component" value="Unassembled WGS sequence"/>
</dbReference>
<accession>A0ABW8IC27</accession>
<dbReference type="Pfam" id="PF08239">
    <property type="entry name" value="SH3_3"/>
    <property type="match status" value="1"/>
</dbReference>
<evidence type="ECO:0000313" key="2">
    <source>
        <dbReference type="EMBL" id="MFK2827032.1"/>
    </source>
</evidence>
<organism evidence="2 3">
    <name type="scientific">Bacillus lumedeiriae</name>
    <dbReference type="NCBI Taxonomy" id="3058829"/>
    <lineage>
        <taxon>Bacteria</taxon>
        <taxon>Bacillati</taxon>
        <taxon>Bacillota</taxon>
        <taxon>Bacilli</taxon>
        <taxon>Bacillales</taxon>
        <taxon>Bacillaceae</taxon>
        <taxon>Bacillus</taxon>
    </lineage>
</organism>
<comment type="caution">
    <text evidence="2">The sequence shown here is derived from an EMBL/GenBank/DDBJ whole genome shotgun (WGS) entry which is preliminary data.</text>
</comment>
<protein>
    <submittedName>
        <fullName evidence="2">SH3 domain-containing protein</fullName>
    </submittedName>
</protein>
<name>A0ABW8IC27_9BACI</name>
<keyword evidence="3" id="KW-1185">Reference proteome</keyword>
<sequence>MNKVIGLIVSLVLMITLLPLQRAEASPVNKHYTVNAGTKLISVREKPSPKAKVAGSLKNGTVVFVYNTEPGGWSKIKYNGKAGYVASSQLKDRSSGKISRNQAKQILIKTNKINTRIAGVRDLPEMDRTVNGVTYYCFDVYALTEGFAASSYFVSSKDGRVLDWSSF</sequence>
<dbReference type="InterPro" id="IPR003646">
    <property type="entry name" value="SH3-like_bac-type"/>
</dbReference>
<dbReference type="InterPro" id="IPR052354">
    <property type="entry name" value="Cell_Wall_Dynamics_Protein"/>
</dbReference>
<dbReference type="RefSeq" id="WP_404318942.1">
    <property type="nucleotide sequence ID" value="NZ_JAUIYO010000019.1"/>
</dbReference>
<dbReference type="PROSITE" id="PS51781">
    <property type="entry name" value="SH3B"/>
    <property type="match status" value="1"/>
</dbReference>
<dbReference type="SUPFAM" id="SSF50044">
    <property type="entry name" value="SH3-domain"/>
    <property type="match status" value="1"/>
</dbReference>
<dbReference type="InterPro" id="IPR036028">
    <property type="entry name" value="SH3-like_dom_sf"/>
</dbReference>
<gene>
    <name evidence="2" type="ORF">QYG89_15375</name>
</gene>
<dbReference type="Gene3D" id="2.30.30.40">
    <property type="entry name" value="SH3 Domains"/>
    <property type="match status" value="1"/>
</dbReference>
<feature type="domain" description="SH3b" evidence="1">
    <location>
        <begin position="29"/>
        <end position="94"/>
    </location>
</feature>
<reference evidence="2 3" key="1">
    <citation type="submission" date="2023-07" db="EMBL/GenBank/DDBJ databases">
        <title>Bacillus lucianemedeirus sp. nov, a new species isolated from an immunobiological production facility.</title>
        <authorList>
            <person name="Costa L.V."/>
            <person name="Miranda R.V.S.L."/>
            <person name="Brandao M.L.L."/>
            <person name="Reis C.M.F."/>
            <person name="Frazao A.M."/>
            <person name="Cruz F.V."/>
            <person name="Baio P.V.P."/>
            <person name="Veras J.F.C."/>
            <person name="Ramos J.N."/>
            <person name="Vieira V."/>
        </authorList>
    </citation>
    <scope>NUCLEOTIDE SEQUENCE [LARGE SCALE GENOMIC DNA]</scope>
    <source>
        <strain evidence="2 3">B190/17</strain>
    </source>
</reference>
<dbReference type="EMBL" id="JAUIYO010000019">
    <property type="protein sequence ID" value="MFK2827032.1"/>
    <property type="molecule type" value="Genomic_DNA"/>
</dbReference>
<dbReference type="PANTHER" id="PTHR34408">
    <property type="entry name" value="FAMILY PROTEIN, PUTATIVE-RELATED"/>
    <property type="match status" value="1"/>
</dbReference>
<dbReference type="SMART" id="SM00287">
    <property type="entry name" value="SH3b"/>
    <property type="match status" value="1"/>
</dbReference>
<proteinExistence type="predicted"/>
<evidence type="ECO:0000313" key="3">
    <source>
        <dbReference type="Proteomes" id="UP001619911"/>
    </source>
</evidence>
<evidence type="ECO:0000259" key="1">
    <source>
        <dbReference type="PROSITE" id="PS51781"/>
    </source>
</evidence>